<reference evidence="1" key="2">
    <citation type="submission" date="2014-05" db="EMBL/GenBank/DDBJ databases">
        <title>The genome and life-stage specific transcriptomes of Globodera pallida elucidate key aspects of plant parasitism by a cyst nematode.</title>
        <authorList>
            <person name="Cotton J.A."/>
            <person name="Lilley C.J."/>
            <person name="Jones L.M."/>
            <person name="Kikuchi T."/>
            <person name="Reid A.J."/>
            <person name="Thorpe P."/>
            <person name="Tsai I.J."/>
            <person name="Beasley H."/>
            <person name="Blok V."/>
            <person name="Cock P.J.A."/>
            <person name="Van den Akker S.E."/>
            <person name="Holroyd N."/>
            <person name="Hunt M."/>
            <person name="Mantelin S."/>
            <person name="Naghra H."/>
            <person name="Pain A."/>
            <person name="Palomares-Rius J.E."/>
            <person name="Zarowiecki M."/>
            <person name="Berriman M."/>
            <person name="Jones J.T."/>
            <person name="Urwin P.E."/>
        </authorList>
    </citation>
    <scope>NUCLEOTIDE SEQUENCE [LARGE SCALE GENOMIC DNA]</scope>
    <source>
        <strain evidence="1">Lindley</strain>
    </source>
</reference>
<reference evidence="2" key="3">
    <citation type="submission" date="2016-06" db="UniProtKB">
        <authorList>
            <consortium name="WormBaseParasite"/>
        </authorList>
    </citation>
    <scope>IDENTIFICATION</scope>
</reference>
<name>A0A183BZV1_GLOPA</name>
<sequence>MERSDETEKRRAMWNRKNRVFRPINYVAIPEEGTTVATHFNFGQSDQYALPVGGCFFEPKEPTSGLVPTLPNWPFDKQPPQKPHVVENMRSERRQIQEEDKEYICVRHNDPTRVHDNKCTICKGFCCIYYSFDDLSDIVNHNMKMVDELLEKGKVPKLLETSIHGFEENFYKGYIVGGKSSAAAAASATPPPSSSSSYLFPPPVEGQRRWHDKLEMFEDKRITRRANPIEPTSQRCKAGKTTAESCLQKFSTLGKYGQGIVEPIQQQTTYAGSSEKGSTKTGLGWFQERWEVTGNVPKRFVNDIYEYIADGLFETEEQVLDMLDEFMEMPAEEMDVMTFKENDEAKIRRNKRLLFNSKKHQFPADTNKSGCSVFEPSSYFVNGTLTTTTFAFRATDSIQHDNSDLRNSIGVLLLPGQDRWGSMPEKAHRTTTTGKDSRRKVVQTIEVAWRKKEEALMQTIIEDWPKRATLNDYRKAAKLYSETIELGKVLLEAKWPPTPPGYALRRKENCVRVTSEQKGIWAEWLKRAYEERELKQLLDESKMAGELAGLGI</sequence>
<reference evidence="1" key="1">
    <citation type="submission" date="2013-12" db="EMBL/GenBank/DDBJ databases">
        <authorList>
            <person name="Aslett M."/>
        </authorList>
    </citation>
    <scope>NUCLEOTIDE SEQUENCE [LARGE SCALE GENOMIC DNA]</scope>
    <source>
        <strain evidence="1">Lindley</strain>
    </source>
</reference>
<keyword evidence="1" id="KW-1185">Reference proteome</keyword>
<dbReference type="WBParaSite" id="GPLIN_000614300">
    <property type="protein sequence ID" value="GPLIN_000614300"/>
    <property type="gene ID" value="GPLIN_000614300"/>
</dbReference>
<dbReference type="AlphaFoldDB" id="A0A183BZV1"/>
<accession>A0A183BZV1</accession>
<evidence type="ECO:0000313" key="1">
    <source>
        <dbReference type="Proteomes" id="UP000050741"/>
    </source>
</evidence>
<proteinExistence type="predicted"/>
<evidence type="ECO:0000313" key="2">
    <source>
        <dbReference type="WBParaSite" id="GPLIN_000614300"/>
    </source>
</evidence>
<dbReference type="Proteomes" id="UP000050741">
    <property type="component" value="Unassembled WGS sequence"/>
</dbReference>
<protein>
    <submittedName>
        <fullName evidence="2">SET domain-containing protein</fullName>
    </submittedName>
</protein>
<organism evidence="1 2">
    <name type="scientific">Globodera pallida</name>
    <name type="common">Potato cyst nematode worm</name>
    <name type="synonym">Heterodera pallida</name>
    <dbReference type="NCBI Taxonomy" id="36090"/>
    <lineage>
        <taxon>Eukaryota</taxon>
        <taxon>Metazoa</taxon>
        <taxon>Ecdysozoa</taxon>
        <taxon>Nematoda</taxon>
        <taxon>Chromadorea</taxon>
        <taxon>Rhabditida</taxon>
        <taxon>Tylenchina</taxon>
        <taxon>Tylenchomorpha</taxon>
        <taxon>Tylenchoidea</taxon>
        <taxon>Heteroderidae</taxon>
        <taxon>Heteroderinae</taxon>
        <taxon>Globodera</taxon>
    </lineage>
</organism>